<sequence length="337" mass="37269">MRALVIEEPYKAVVKEVPYPVPHSGEVTIKVKHTGICGTDIHIYKGEFLSPYPIIPGHEFSGVIHEIGENVTGFHVGERVTADPSLFCGECEYCLTHRGNQCTNWGALGNTTDGSMAEYVKVPARNVVKLPDSLSFEEAAFIEPMACVVHAMNRLDLQVGERVLLFGAGAMGQQLIQSLKMAGASELVVVDLDQAKLDMGLEWGATKGVLSHEMETELNQEKYPHGFDVVVDATGIPSVIERAFDYIGKTGKYLQFGVTAQDAKISLDPFKLYNNDWTVLGSMAINYTFIPAFHWVKEGRIQLKPLISDQLSLEETIDYLQGNRSSSQFKVQVEIEK</sequence>
<dbReference type="InterPro" id="IPR013149">
    <property type="entry name" value="ADH-like_C"/>
</dbReference>
<comment type="cofactor">
    <cofactor evidence="4">
        <name>Zn(2+)</name>
        <dbReference type="ChEBI" id="CHEBI:29105"/>
    </cofactor>
</comment>
<dbReference type="GO" id="GO:0008270">
    <property type="term" value="F:zinc ion binding"/>
    <property type="evidence" value="ECO:0007669"/>
    <property type="project" value="InterPro"/>
</dbReference>
<dbReference type="GO" id="GO:0016491">
    <property type="term" value="F:oxidoreductase activity"/>
    <property type="evidence" value="ECO:0007669"/>
    <property type="project" value="UniProtKB-KW"/>
</dbReference>
<reference evidence="6 7" key="1">
    <citation type="submission" date="2015-11" db="EMBL/GenBank/DDBJ databases">
        <title>Genome Sequence of Bacillus simplex strain VanAntwerpen2.</title>
        <authorList>
            <person name="Couger M.B."/>
        </authorList>
    </citation>
    <scope>NUCLEOTIDE SEQUENCE [LARGE SCALE GENOMIC DNA]</scope>
    <source>
        <strain evidence="6 7">VanAntwerpen02</strain>
    </source>
</reference>
<dbReference type="CDD" id="cd08234">
    <property type="entry name" value="threonine_DH_like"/>
    <property type="match status" value="1"/>
</dbReference>
<proteinExistence type="inferred from homology"/>
<dbReference type="Gene3D" id="3.40.50.720">
    <property type="entry name" value="NAD(P)-binding Rossmann-like Domain"/>
    <property type="match status" value="1"/>
</dbReference>
<dbReference type="InterPro" id="IPR020843">
    <property type="entry name" value="ER"/>
</dbReference>
<evidence type="ECO:0000256" key="2">
    <source>
        <dbReference type="ARBA" id="ARBA00022833"/>
    </source>
</evidence>
<evidence type="ECO:0000313" key="6">
    <source>
        <dbReference type="EMBL" id="KWW20526.1"/>
    </source>
</evidence>
<accession>A0A109MZ58</accession>
<dbReference type="AlphaFoldDB" id="A0A109MZ58"/>
<dbReference type="SMART" id="SM00829">
    <property type="entry name" value="PKS_ER"/>
    <property type="match status" value="1"/>
</dbReference>
<name>A0A109MZ58_9BACI</name>
<dbReference type="InterPro" id="IPR002328">
    <property type="entry name" value="ADH_Zn_CS"/>
</dbReference>
<comment type="caution">
    <text evidence="6">The sequence shown here is derived from an EMBL/GenBank/DDBJ whole genome shotgun (WGS) entry which is preliminary data.</text>
</comment>
<evidence type="ECO:0000259" key="5">
    <source>
        <dbReference type="SMART" id="SM00829"/>
    </source>
</evidence>
<comment type="similarity">
    <text evidence="4">Belongs to the zinc-containing alcohol dehydrogenase family.</text>
</comment>
<gene>
    <name evidence="6" type="ORF">AS888_18365</name>
</gene>
<organism evidence="6 7">
    <name type="scientific">Peribacillus simplex</name>
    <dbReference type="NCBI Taxonomy" id="1478"/>
    <lineage>
        <taxon>Bacteria</taxon>
        <taxon>Bacillati</taxon>
        <taxon>Bacillota</taxon>
        <taxon>Bacilli</taxon>
        <taxon>Bacillales</taxon>
        <taxon>Bacillaceae</taxon>
        <taxon>Peribacillus</taxon>
    </lineage>
</organism>
<dbReference type="InterPro" id="IPR011032">
    <property type="entry name" value="GroES-like_sf"/>
</dbReference>
<evidence type="ECO:0000313" key="7">
    <source>
        <dbReference type="Proteomes" id="UP000064189"/>
    </source>
</evidence>
<dbReference type="InterPro" id="IPR036291">
    <property type="entry name" value="NAD(P)-bd_dom_sf"/>
</dbReference>
<dbReference type="PROSITE" id="PS00059">
    <property type="entry name" value="ADH_ZINC"/>
    <property type="match status" value="1"/>
</dbReference>
<protein>
    <submittedName>
        <fullName evidence="6">Alcohol dehydrogenase</fullName>
    </submittedName>
</protein>
<evidence type="ECO:0000256" key="3">
    <source>
        <dbReference type="ARBA" id="ARBA00023002"/>
    </source>
</evidence>
<evidence type="ECO:0000256" key="1">
    <source>
        <dbReference type="ARBA" id="ARBA00022723"/>
    </source>
</evidence>
<dbReference type="Pfam" id="PF00107">
    <property type="entry name" value="ADH_zinc_N"/>
    <property type="match status" value="1"/>
</dbReference>
<feature type="domain" description="Enoyl reductase (ER)" evidence="5">
    <location>
        <begin position="11"/>
        <end position="325"/>
    </location>
</feature>
<dbReference type="EMBL" id="LNNH01000016">
    <property type="protein sequence ID" value="KWW20526.1"/>
    <property type="molecule type" value="Genomic_DNA"/>
</dbReference>
<dbReference type="SUPFAM" id="SSF51735">
    <property type="entry name" value="NAD(P)-binding Rossmann-fold domains"/>
    <property type="match status" value="1"/>
</dbReference>
<dbReference type="InterPro" id="IPR050129">
    <property type="entry name" value="Zn_alcohol_dh"/>
</dbReference>
<keyword evidence="1 4" id="KW-0479">Metal-binding</keyword>
<dbReference type="Gene3D" id="3.90.180.10">
    <property type="entry name" value="Medium-chain alcohol dehydrogenases, catalytic domain"/>
    <property type="match status" value="1"/>
</dbReference>
<dbReference type="SUPFAM" id="SSF50129">
    <property type="entry name" value="GroES-like"/>
    <property type="match status" value="1"/>
</dbReference>
<keyword evidence="3" id="KW-0560">Oxidoreductase</keyword>
<keyword evidence="2 4" id="KW-0862">Zinc</keyword>
<dbReference type="Pfam" id="PF08240">
    <property type="entry name" value="ADH_N"/>
    <property type="match status" value="1"/>
</dbReference>
<dbReference type="Proteomes" id="UP000064189">
    <property type="component" value="Unassembled WGS sequence"/>
</dbReference>
<evidence type="ECO:0000256" key="4">
    <source>
        <dbReference type="RuleBase" id="RU361277"/>
    </source>
</evidence>
<dbReference type="PANTHER" id="PTHR43401:SF2">
    <property type="entry name" value="L-THREONINE 3-DEHYDROGENASE"/>
    <property type="match status" value="1"/>
</dbReference>
<keyword evidence="7" id="KW-1185">Reference proteome</keyword>
<dbReference type="RefSeq" id="WP_061141957.1">
    <property type="nucleotide sequence ID" value="NZ_LNNH01000016.1"/>
</dbReference>
<dbReference type="PANTHER" id="PTHR43401">
    <property type="entry name" value="L-THREONINE 3-DEHYDROGENASE"/>
    <property type="match status" value="1"/>
</dbReference>
<dbReference type="InterPro" id="IPR013154">
    <property type="entry name" value="ADH-like_N"/>
</dbReference>